<evidence type="ECO:0000313" key="2">
    <source>
        <dbReference type="Proteomes" id="UP000789706"/>
    </source>
</evidence>
<sequence>MLIAPVVELEKRTNDKTTVTVIVIDTKITGITSTTTTIDITETMHLTNTVCTTFTTSKTKVTT</sequence>
<dbReference type="AlphaFoldDB" id="A0A9N9D7I5"/>
<reference evidence="1" key="1">
    <citation type="submission" date="2021-06" db="EMBL/GenBank/DDBJ databases">
        <authorList>
            <person name="Kallberg Y."/>
            <person name="Tangrot J."/>
            <person name="Rosling A."/>
        </authorList>
    </citation>
    <scope>NUCLEOTIDE SEQUENCE</scope>
    <source>
        <strain evidence="1">AZ414A</strain>
    </source>
</reference>
<dbReference type="Proteomes" id="UP000789706">
    <property type="component" value="Unassembled WGS sequence"/>
</dbReference>
<organism evidence="1 2">
    <name type="scientific">Diversispora eburnea</name>
    <dbReference type="NCBI Taxonomy" id="1213867"/>
    <lineage>
        <taxon>Eukaryota</taxon>
        <taxon>Fungi</taxon>
        <taxon>Fungi incertae sedis</taxon>
        <taxon>Mucoromycota</taxon>
        <taxon>Glomeromycotina</taxon>
        <taxon>Glomeromycetes</taxon>
        <taxon>Diversisporales</taxon>
        <taxon>Diversisporaceae</taxon>
        <taxon>Diversispora</taxon>
    </lineage>
</organism>
<dbReference type="EMBL" id="CAJVPK010003771">
    <property type="protein sequence ID" value="CAG8630791.1"/>
    <property type="molecule type" value="Genomic_DNA"/>
</dbReference>
<name>A0A9N9D7I5_9GLOM</name>
<feature type="non-terminal residue" evidence="1">
    <location>
        <position position="63"/>
    </location>
</feature>
<gene>
    <name evidence="1" type="ORF">DEBURN_LOCUS10768</name>
</gene>
<protein>
    <submittedName>
        <fullName evidence="1">8918_t:CDS:1</fullName>
    </submittedName>
</protein>
<evidence type="ECO:0000313" key="1">
    <source>
        <dbReference type="EMBL" id="CAG8630791.1"/>
    </source>
</evidence>
<accession>A0A9N9D7I5</accession>
<proteinExistence type="predicted"/>
<keyword evidence="2" id="KW-1185">Reference proteome</keyword>
<comment type="caution">
    <text evidence="1">The sequence shown here is derived from an EMBL/GenBank/DDBJ whole genome shotgun (WGS) entry which is preliminary data.</text>
</comment>